<reference evidence="1" key="1">
    <citation type="submission" date="2020-10" db="EMBL/GenBank/DDBJ databases">
        <title>Taxonomic study of unclassified bacteria belonging to the class Ktedonobacteria.</title>
        <authorList>
            <person name="Yabe S."/>
            <person name="Wang C.M."/>
            <person name="Zheng Y."/>
            <person name="Sakai Y."/>
            <person name="Cavaletti L."/>
            <person name="Monciardini P."/>
            <person name="Donadio S."/>
        </authorList>
    </citation>
    <scope>NUCLEOTIDE SEQUENCE</scope>
    <source>
        <strain evidence="1">SOSP1-1</strain>
    </source>
</reference>
<evidence type="ECO:0000313" key="2">
    <source>
        <dbReference type="Proteomes" id="UP000612362"/>
    </source>
</evidence>
<accession>A0A8J3I8N3</accession>
<organism evidence="1 2">
    <name type="scientific">Ktedonospora formicarum</name>
    <dbReference type="NCBI Taxonomy" id="2778364"/>
    <lineage>
        <taxon>Bacteria</taxon>
        <taxon>Bacillati</taxon>
        <taxon>Chloroflexota</taxon>
        <taxon>Ktedonobacteria</taxon>
        <taxon>Ktedonobacterales</taxon>
        <taxon>Ktedonobacteraceae</taxon>
        <taxon>Ktedonospora</taxon>
    </lineage>
</organism>
<dbReference type="Proteomes" id="UP000612362">
    <property type="component" value="Unassembled WGS sequence"/>
</dbReference>
<dbReference type="EMBL" id="BNJF01000003">
    <property type="protein sequence ID" value="GHO47449.1"/>
    <property type="molecule type" value="Genomic_DNA"/>
</dbReference>
<protein>
    <submittedName>
        <fullName evidence="1">Uncharacterized protein</fullName>
    </submittedName>
</protein>
<dbReference type="RefSeq" id="WP_220196739.1">
    <property type="nucleotide sequence ID" value="NZ_BNJF01000003.1"/>
</dbReference>
<gene>
    <name evidence="1" type="ORF">KSX_56120</name>
</gene>
<name>A0A8J3I8N3_9CHLR</name>
<keyword evidence="2" id="KW-1185">Reference proteome</keyword>
<sequence length="93" mass="10661">MRTSETVVRHLPEHTQTIREAAARFTEQDEVIATIEIHGHAHLQDATTRLFPHWVTVSQLDDSLNLLELGDGTEMPEDARLLWVRPLQGELRL</sequence>
<proteinExistence type="predicted"/>
<dbReference type="AlphaFoldDB" id="A0A8J3I8N3"/>
<comment type="caution">
    <text evidence="1">The sequence shown here is derived from an EMBL/GenBank/DDBJ whole genome shotgun (WGS) entry which is preliminary data.</text>
</comment>
<evidence type="ECO:0000313" key="1">
    <source>
        <dbReference type="EMBL" id="GHO47449.1"/>
    </source>
</evidence>